<reference evidence="1 2" key="1">
    <citation type="submission" date="2018-11" db="EMBL/GenBank/DDBJ databases">
        <authorList>
            <consortium name="Pathogen Informatics"/>
        </authorList>
    </citation>
    <scope>NUCLEOTIDE SEQUENCE [LARGE SCALE GENOMIC DNA]</scope>
    <source>
        <strain>Denwood</strain>
        <strain evidence="2">Zambia</strain>
    </source>
</reference>
<dbReference type="Proteomes" id="UP000269396">
    <property type="component" value="Unassembled WGS sequence"/>
</dbReference>
<sequence length="45" mass="5162">MTYDPPAKGFDNGSQREMFCSNIATEFAYLTTVNNRDNKEEVRVT</sequence>
<proteinExistence type="predicted"/>
<organism evidence="1 2">
    <name type="scientific">Schistosoma mattheei</name>
    <dbReference type="NCBI Taxonomy" id="31246"/>
    <lineage>
        <taxon>Eukaryota</taxon>
        <taxon>Metazoa</taxon>
        <taxon>Spiralia</taxon>
        <taxon>Lophotrochozoa</taxon>
        <taxon>Platyhelminthes</taxon>
        <taxon>Trematoda</taxon>
        <taxon>Digenea</taxon>
        <taxon>Strigeidida</taxon>
        <taxon>Schistosomatoidea</taxon>
        <taxon>Schistosomatidae</taxon>
        <taxon>Schistosoma</taxon>
    </lineage>
</organism>
<evidence type="ECO:0000313" key="2">
    <source>
        <dbReference type="Proteomes" id="UP000269396"/>
    </source>
</evidence>
<keyword evidence="2" id="KW-1185">Reference proteome</keyword>
<evidence type="ECO:0000313" key="1">
    <source>
        <dbReference type="EMBL" id="VDP78118.1"/>
    </source>
</evidence>
<dbReference type="AlphaFoldDB" id="A0A3P8H2H8"/>
<dbReference type="EMBL" id="UZAL01041193">
    <property type="protein sequence ID" value="VDP78118.1"/>
    <property type="molecule type" value="Genomic_DNA"/>
</dbReference>
<accession>A0A3P8H2H8</accession>
<gene>
    <name evidence="1" type="ORF">SMTD_LOCUS18829</name>
</gene>
<protein>
    <submittedName>
        <fullName evidence="1">Uncharacterized protein</fullName>
    </submittedName>
</protein>
<name>A0A3P8H2H8_9TREM</name>